<reference evidence="2 3" key="1">
    <citation type="journal article" date="2016" name="Front. Microbiol.">
        <title>High-Level Heat Resistance of Spores of Bacillus amyloliquefaciens and Bacillus licheniformis Results from the Presence of a spoVA Operon in a Tn1546 Transposon.</title>
        <authorList>
            <person name="Berendsen E.M."/>
            <person name="Koning R.A."/>
            <person name="Boekhorst J."/>
            <person name="de Jong A."/>
            <person name="Kuipers O.P."/>
            <person name="Wells-Bennik M.H."/>
        </authorList>
    </citation>
    <scope>NUCLEOTIDE SEQUENCE [LARGE SCALE GENOMIC DNA]</scope>
    <source>
        <strain evidence="2 3">B4121</strain>
    </source>
</reference>
<dbReference type="EMBL" id="JARAFO010000109">
    <property type="protein sequence ID" value="MDE1454311.1"/>
    <property type="molecule type" value="Genomic_DNA"/>
</dbReference>
<accession>A0A7Z0WZ60</accession>
<dbReference type="Proteomes" id="UP000185604">
    <property type="component" value="Unassembled WGS sequence"/>
</dbReference>
<gene>
    <name evidence="2" type="ORF">B4121_1325</name>
    <name evidence="1" type="ORF">PVN32_19310</name>
</gene>
<dbReference type="GeneID" id="56673885"/>
<name>A0A7Z0WZ60_9BACI</name>
<comment type="caution">
    <text evidence="2">The sequence shown here is derived from an EMBL/GenBank/DDBJ whole genome shotgun (WGS) entry which is preliminary data.</text>
</comment>
<reference evidence="1" key="2">
    <citation type="submission" date="2022-12" db="EMBL/GenBank/DDBJ databases">
        <title>Draft Genome Sequences of Bacillus licheniformis and Bacillus paralicheniformis strains isolated from Irish skim milk powders.</title>
        <authorList>
            <person name="Lourenco A."/>
            <person name="Li F."/>
            <person name="Geraldine D."/>
            <person name="Tobin J.T."/>
            <person name="Butler F."/>
            <person name="Jordan K."/>
            <person name="Obrien T."/>
        </authorList>
    </citation>
    <scope>NUCLEOTIDE SEQUENCE</scope>
    <source>
        <strain evidence="1">3370</strain>
    </source>
</reference>
<evidence type="ECO:0000313" key="3">
    <source>
        <dbReference type="Proteomes" id="UP000185604"/>
    </source>
</evidence>
<evidence type="ECO:0000313" key="1">
    <source>
        <dbReference type="EMBL" id="MDE1454311.1"/>
    </source>
</evidence>
<sequence>MKKRYRYYRLDADTVNQLKDMDKRLSGPLPADLDAFEQDGHGLSGDFYEYFALVAGSLGYVLADKKMPKVQRQSLEKTFFEVYPKNKIENYPETFHVVAMHENVRRLLCSIVNRRKT</sequence>
<dbReference type="AlphaFoldDB" id="A0A7Z0WZ60"/>
<protein>
    <submittedName>
        <fullName evidence="1">YxiJ family protein</fullName>
    </submittedName>
</protein>
<dbReference type="Proteomes" id="UP001216709">
    <property type="component" value="Unassembled WGS sequence"/>
</dbReference>
<evidence type="ECO:0000313" key="2">
    <source>
        <dbReference type="EMBL" id="OLF95763.1"/>
    </source>
</evidence>
<proteinExistence type="predicted"/>
<dbReference type="EMBL" id="LKPO01000008">
    <property type="protein sequence ID" value="OLF95763.1"/>
    <property type="molecule type" value="Genomic_DNA"/>
</dbReference>
<dbReference type="Pfam" id="PF14176">
    <property type="entry name" value="YxiJ"/>
    <property type="match status" value="1"/>
</dbReference>
<dbReference type="RefSeq" id="WP_026580354.1">
    <property type="nucleotide sequence ID" value="NZ_AP023088.1"/>
</dbReference>
<dbReference type="InterPro" id="IPR025551">
    <property type="entry name" value="WapI/YxiJ-like"/>
</dbReference>
<organism evidence="2 3">
    <name type="scientific">Bacillus paralicheniformis</name>
    <dbReference type="NCBI Taxonomy" id="1648923"/>
    <lineage>
        <taxon>Bacteria</taxon>
        <taxon>Bacillati</taxon>
        <taxon>Bacillota</taxon>
        <taxon>Bacilli</taxon>
        <taxon>Bacillales</taxon>
        <taxon>Bacillaceae</taxon>
        <taxon>Bacillus</taxon>
    </lineage>
</organism>